<dbReference type="Proteomes" id="UP000218887">
    <property type="component" value="Unassembled WGS sequence"/>
</dbReference>
<dbReference type="InterPro" id="IPR023577">
    <property type="entry name" value="CYTH_domain"/>
</dbReference>
<reference evidence="2 3" key="1">
    <citation type="submission" date="2017-08" db="EMBL/GenBank/DDBJ databases">
        <title>Virgibacillus indicus sp. nov. and Virgibacillus profoundi sp. nov, two moderately halophilic bacteria isolated from marine sediment by using the Microfluidic Streak Plate.</title>
        <authorList>
            <person name="Xu B."/>
            <person name="Hu B."/>
            <person name="Wang J."/>
            <person name="Zhu Y."/>
            <person name="Huang L."/>
            <person name="Du W."/>
            <person name="Huang Y."/>
        </authorList>
    </citation>
    <scope>NUCLEOTIDE SEQUENCE [LARGE SCALE GENOMIC DNA]</scope>
    <source>
        <strain evidence="2 3">IO3-P3-H5</strain>
    </source>
</reference>
<evidence type="ECO:0000313" key="3">
    <source>
        <dbReference type="Proteomes" id="UP000218887"/>
    </source>
</evidence>
<dbReference type="RefSeq" id="WP_095655852.1">
    <property type="nucleotide sequence ID" value="NZ_NPOA01000008.1"/>
</dbReference>
<dbReference type="InterPro" id="IPR009195">
    <property type="entry name" value="Uncharacterised_YjbK"/>
</dbReference>
<dbReference type="OrthoDB" id="384378at2"/>
<evidence type="ECO:0000313" key="2">
    <source>
        <dbReference type="EMBL" id="PAV29180.1"/>
    </source>
</evidence>
<proteinExistence type="predicted"/>
<keyword evidence="3" id="KW-1185">Reference proteome</keyword>
<feature type="domain" description="CYTH" evidence="1">
    <location>
        <begin position="4"/>
        <end position="190"/>
    </location>
</feature>
<dbReference type="Pfam" id="PF01928">
    <property type="entry name" value="CYTH"/>
    <property type="match status" value="1"/>
</dbReference>
<dbReference type="PROSITE" id="PS51707">
    <property type="entry name" value="CYTH"/>
    <property type="match status" value="1"/>
</dbReference>
<gene>
    <name evidence="2" type="ORF">CIL05_12340</name>
</gene>
<evidence type="ECO:0000259" key="1">
    <source>
        <dbReference type="PROSITE" id="PS51707"/>
    </source>
</evidence>
<comment type="caution">
    <text evidence="2">The sequence shown here is derived from an EMBL/GenBank/DDBJ whole genome shotgun (WGS) entry which is preliminary data.</text>
</comment>
<dbReference type="PIRSF" id="PIRSF012526">
    <property type="entry name" value="CYTH_UCP012526"/>
    <property type="match status" value="1"/>
</dbReference>
<dbReference type="AlphaFoldDB" id="A0A2A2IDH2"/>
<protein>
    <submittedName>
        <fullName evidence="2">Adenylate cyclase</fullName>
    </submittedName>
</protein>
<dbReference type="CDD" id="cd07762">
    <property type="entry name" value="CYTH-like_Pase_1"/>
    <property type="match status" value="1"/>
</dbReference>
<dbReference type="EMBL" id="NPOA01000008">
    <property type="protein sequence ID" value="PAV29180.1"/>
    <property type="molecule type" value="Genomic_DNA"/>
</dbReference>
<name>A0A2A2IDH2_9BACI</name>
<sequence length="190" mass="22379">MTQEIEIEYKNLLTKEEFNRLLYNLPFPEYSETQTNYYFETKDFTLKENGCALRIREKNGKYKLTLKEPHPQGLLETHDALTKQEAHSWINGNIVKKEHTTKQLTEKGISPENLIYYGSLTTERREVKYNNVLLVLDYSKYNGHSDYELELEAPTEAIGLEAFNSLLTEHQIHKKETPNKIKRFFSTIEI</sequence>
<dbReference type="SUPFAM" id="SSF55154">
    <property type="entry name" value="CYTH-like phosphatases"/>
    <property type="match status" value="1"/>
</dbReference>
<dbReference type="InterPro" id="IPR033469">
    <property type="entry name" value="CYTH-like_dom_sf"/>
</dbReference>
<dbReference type="Gene3D" id="2.40.320.10">
    <property type="entry name" value="Hypothetical Protein Pfu-838710-001"/>
    <property type="match status" value="1"/>
</dbReference>
<organism evidence="2 3">
    <name type="scientific">Virgibacillus profundi</name>
    <dbReference type="NCBI Taxonomy" id="2024555"/>
    <lineage>
        <taxon>Bacteria</taxon>
        <taxon>Bacillati</taxon>
        <taxon>Bacillota</taxon>
        <taxon>Bacilli</taxon>
        <taxon>Bacillales</taxon>
        <taxon>Bacillaceae</taxon>
        <taxon>Virgibacillus</taxon>
    </lineage>
</organism>
<accession>A0A2A2IDH2</accession>
<dbReference type="SMART" id="SM01118">
    <property type="entry name" value="CYTH"/>
    <property type="match status" value="1"/>
</dbReference>